<proteinExistence type="predicted"/>
<keyword evidence="3" id="KW-1185">Reference proteome</keyword>
<organism evidence="2 3">
    <name type="scientific">Macrosiphum euphorbiae</name>
    <name type="common">potato aphid</name>
    <dbReference type="NCBI Taxonomy" id="13131"/>
    <lineage>
        <taxon>Eukaryota</taxon>
        <taxon>Metazoa</taxon>
        <taxon>Ecdysozoa</taxon>
        <taxon>Arthropoda</taxon>
        <taxon>Hexapoda</taxon>
        <taxon>Insecta</taxon>
        <taxon>Pterygota</taxon>
        <taxon>Neoptera</taxon>
        <taxon>Paraneoptera</taxon>
        <taxon>Hemiptera</taxon>
        <taxon>Sternorrhyncha</taxon>
        <taxon>Aphidomorpha</taxon>
        <taxon>Aphidoidea</taxon>
        <taxon>Aphididae</taxon>
        <taxon>Macrosiphini</taxon>
        <taxon>Macrosiphum</taxon>
    </lineage>
</organism>
<evidence type="ECO:0000313" key="3">
    <source>
        <dbReference type="Proteomes" id="UP001160148"/>
    </source>
</evidence>
<evidence type="ECO:0000256" key="1">
    <source>
        <dbReference type="SAM" id="MobiDB-lite"/>
    </source>
</evidence>
<accession>A0AAV0VUT9</accession>
<dbReference type="AlphaFoldDB" id="A0AAV0VUT9"/>
<gene>
    <name evidence="2" type="ORF">MEUPH1_LOCUS3803</name>
</gene>
<sequence>MLCTNAERRQIETVERQKEMLDIGGVEDHLDDVPPSTPKKIQHRRTTITARVKTSLIDRRDQKGARSLVSPGLSGFILKYIWCNSTWAVQLTT</sequence>
<dbReference type="Proteomes" id="UP001160148">
    <property type="component" value="Unassembled WGS sequence"/>
</dbReference>
<protein>
    <submittedName>
        <fullName evidence="2">Uncharacterized protein</fullName>
    </submittedName>
</protein>
<comment type="caution">
    <text evidence="2">The sequence shown here is derived from an EMBL/GenBank/DDBJ whole genome shotgun (WGS) entry which is preliminary data.</text>
</comment>
<evidence type="ECO:0000313" key="2">
    <source>
        <dbReference type="EMBL" id="CAI6346957.1"/>
    </source>
</evidence>
<reference evidence="2 3" key="1">
    <citation type="submission" date="2023-01" db="EMBL/GenBank/DDBJ databases">
        <authorList>
            <person name="Whitehead M."/>
        </authorList>
    </citation>
    <scope>NUCLEOTIDE SEQUENCE [LARGE SCALE GENOMIC DNA]</scope>
</reference>
<feature type="region of interest" description="Disordered" evidence="1">
    <location>
        <begin position="26"/>
        <end position="45"/>
    </location>
</feature>
<name>A0AAV0VUT9_9HEMI</name>
<dbReference type="EMBL" id="CARXXK010000001">
    <property type="protein sequence ID" value="CAI6346957.1"/>
    <property type="molecule type" value="Genomic_DNA"/>
</dbReference>